<feature type="region of interest" description="Disordered" evidence="1">
    <location>
        <begin position="72"/>
        <end position="125"/>
    </location>
</feature>
<proteinExistence type="predicted"/>
<feature type="compositionally biased region" description="Basic residues" evidence="1">
    <location>
        <begin position="74"/>
        <end position="86"/>
    </location>
</feature>
<dbReference type="EMBL" id="HBUF01529222">
    <property type="protein sequence ID" value="CAG6751217.1"/>
    <property type="molecule type" value="Transcribed_RNA"/>
</dbReference>
<evidence type="ECO:0000313" key="2">
    <source>
        <dbReference type="EMBL" id="CAG6682208.1"/>
    </source>
</evidence>
<evidence type="ECO:0000256" key="1">
    <source>
        <dbReference type="SAM" id="MobiDB-lite"/>
    </source>
</evidence>
<dbReference type="EMBL" id="HBUF01258376">
    <property type="protein sequence ID" value="CAG6682213.1"/>
    <property type="molecule type" value="Transcribed_RNA"/>
</dbReference>
<sequence length="185" mass="21323">MHVEKLPMSGLEPMQRLCENSSCEGKKKRFAKSFKTKPRMVLSKPFPPMEKPNPPLRREVVGIKRQMEMQLQLRRNHQPLSGRKRQSREEPLQPPRDGMKPPDILNPVRRPRVQPPPPGCGMPPQAMLLRVQQHRAGTHHPMIRRNLLLEGTDGTRHPKLKEKPPVTAVAGRKPRRQIVWEPEGT</sequence>
<protein>
    <submittedName>
        <fullName evidence="2">Uncharacterized protein</fullName>
    </submittedName>
</protein>
<dbReference type="EMBL" id="HBUF01344600">
    <property type="protein sequence ID" value="CAG6707921.1"/>
    <property type="molecule type" value="Transcribed_RNA"/>
</dbReference>
<name>A0A8D8T6I5_9HEMI</name>
<feature type="compositionally biased region" description="Pro residues" evidence="1">
    <location>
        <begin position="45"/>
        <end position="55"/>
    </location>
</feature>
<dbReference type="AlphaFoldDB" id="A0A8D8T6I5"/>
<reference evidence="2" key="1">
    <citation type="submission" date="2021-05" db="EMBL/GenBank/DDBJ databases">
        <authorList>
            <person name="Alioto T."/>
            <person name="Alioto T."/>
            <person name="Gomez Garrido J."/>
        </authorList>
    </citation>
    <scope>NUCLEOTIDE SEQUENCE</scope>
</reference>
<accession>A0A8D8T6I5</accession>
<dbReference type="EMBL" id="HBUF01258374">
    <property type="protein sequence ID" value="CAG6682208.1"/>
    <property type="molecule type" value="Transcribed_RNA"/>
</dbReference>
<feature type="compositionally biased region" description="Basic and acidic residues" evidence="1">
    <location>
        <begin position="153"/>
        <end position="164"/>
    </location>
</feature>
<feature type="region of interest" description="Disordered" evidence="1">
    <location>
        <begin position="36"/>
        <end position="56"/>
    </location>
</feature>
<feature type="region of interest" description="Disordered" evidence="1">
    <location>
        <begin position="149"/>
        <end position="185"/>
    </location>
</feature>
<organism evidence="2">
    <name type="scientific">Cacopsylla melanoneura</name>
    <dbReference type="NCBI Taxonomy" id="428564"/>
    <lineage>
        <taxon>Eukaryota</taxon>
        <taxon>Metazoa</taxon>
        <taxon>Ecdysozoa</taxon>
        <taxon>Arthropoda</taxon>
        <taxon>Hexapoda</taxon>
        <taxon>Insecta</taxon>
        <taxon>Pterygota</taxon>
        <taxon>Neoptera</taxon>
        <taxon>Paraneoptera</taxon>
        <taxon>Hemiptera</taxon>
        <taxon>Sternorrhyncha</taxon>
        <taxon>Psylloidea</taxon>
        <taxon>Psyllidae</taxon>
        <taxon>Psyllinae</taxon>
        <taxon>Cacopsylla</taxon>
    </lineage>
</organism>